<dbReference type="PROSITE" id="PS50868">
    <property type="entry name" value="POST_SET"/>
    <property type="match status" value="1"/>
</dbReference>
<dbReference type="Gene3D" id="2.170.270.10">
    <property type="entry name" value="SET domain"/>
    <property type="match status" value="1"/>
</dbReference>
<dbReference type="InterPro" id="IPR046341">
    <property type="entry name" value="SET_dom_sf"/>
</dbReference>
<name>A0AAU8LTG8_9BACT</name>
<organism evidence="3">
    <name type="scientific">Candidatus Electrothrix aestuarii</name>
    <dbReference type="NCBI Taxonomy" id="3062594"/>
    <lineage>
        <taxon>Bacteria</taxon>
        <taxon>Pseudomonadati</taxon>
        <taxon>Thermodesulfobacteriota</taxon>
        <taxon>Desulfobulbia</taxon>
        <taxon>Desulfobulbales</taxon>
        <taxon>Desulfobulbaceae</taxon>
        <taxon>Candidatus Electrothrix</taxon>
    </lineage>
</organism>
<dbReference type="AlphaFoldDB" id="A0AAU8LTG8"/>
<evidence type="ECO:0000313" key="3">
    <source>
        <dbReference type="EMBL" id="XCN72132.1"/>
    </source>
</evidence>
<keyword evidence="1" id="KW-0808">Transferase</keyword>
<reference evidence="3" key="2">
    <citation type="submission" date="2024-06" db="EMBL/GenBank/DDBJ databases">
        <authorList>
            <person name="Plum-Jensen L.E."/>
            <person name="Schramm A."/>
            <person name="Marshall I.P.G."/>
        </authorList>
    </citation>
    <scope>NUCLEOTIDE SEQUENCE</scope>
    <source>
        <strain evidence="3">Rat1</strain>
    </source>
</reference>
<dbReference type="PANTHER" id="PTHR12350:SF19">
    <property type="entry name" value="SET DOMAIN-CONTAINING PROTEIN"/>
    <property type="match status" value="1"/>
</dbReference>
<proteinExistence type="predicted"/>
<sequence>MIYPKKFGINPLYPQAADFEVIYKDTLSGSGVITKRYFAQGDLLAMVAGEEMSEILQHTLQIAPDRHMYDPYFTGYFLHSCSPNVSLDMSKRTVTALCDIEAGSFLSMDYAETEDVLFKQFPCSCGSPNCRLWITGRKETATAPYVAALTSSAGLMATAQMTGEY</sequence>
<feature type="domain" description="Post-SET" evidence="2">
    <location>
        <begin position="119"/>
        <end position="135"/>
    </location>
</feature>
<evidence type="ECO:0000256" key="1">
    <source>
        <dbReference type="ARBA" id="ARBA00022679"/>
    </source>
</evidence>
<dbReference type="KEGG" id="eaj:Q3M24_17730"/>
<evidence type="ECO:0000259" key="2">
    <source>
        <dbReference type="PROSITE" id="PS50868"/>
    </source>
</evidence>
<dbReference type="PANTHER" id="PTHR12350">
    <property type="entry name" value="HISTONE-LYSINE N-METHYLTRANSFERASE-RELATED"/>
    <property type="match status" value="1"/>
</dbReference>
<accession>A0AAU8LTG8</accession>
<dbReference type="SUPFAM" id="SSF82199">
    <property type="entry name" value="SET domain"/>
    <property type="match status" value="1"/>
</dbReference>
<gene>
    <name evidence="3" type="ORF">Q3M24_17730</name>
</gene>
<dbReference type="EMBL" id="CP159373">
    <property type="protein sequence ID" value="XCN72132.1"/>
    <property type="molecule type" value="Genomic_DNA"/>
</dbReference>
<protein>
    <submittedName>
        <fullName evidence="3">SET domain-containing protein-lysine N-methyltransferase</fullName>
    </submittedName>
</protein>
<dbReference type="GO" id="GO:0016740">
    <property type="term" value="F:transferase activity"/>
    <property type="evidence" value="ECO:0007669"/>
    <property type="project" value="UniProtKB-KW"/>
</dbReference>
<dbReference type="InterPro" id="IPR003616">
    <property type="entry name" value="Post-SET_dom"/>
</dbReference>
<dbReference type="InterPro" id="IPR053201">
    <property type="entry name" value="Flavunoidine_N-MTase"/>
</dbReference>
<reference evidence="3" key="1">
    <citation type="journal article" date="2024" name="Syst. Appl. Microbiol.">
        <title>First single-strain enrichments of Electrothrix cable bacteria, description of E. aestuarii sp. nov. and E. rattekaaiensis sp. nov., and proposal of a cable bacteria taxonomy following the rules of the SeqCode.</title>
        <authorList>
            <person name="Plum-Jensen L.E."/>
            <person name="Schramm A."/>
            <person name="Marshall I.P.G."/>
        </authorList>
    </citation>
    <scope>NUCLEOTIDE SEQUENCE</scope>
    <source>
        <strain evidence="3">Rat1</strain>
    </source>
</reference>